<name>A0A0C9VUX3_SPHS4</name>
<dbReference type="Pfam" id="PF00270">
    <property type="entry name" value="DEAD"/>
    <property type="match status" value="1"/>
</dbReference>
<evidence type="ECO:0000259" key="6">
    <source>
        <dbReference type="PROSITE" id="PS51192"/>
    </source>
</evidence>
<dbReference type="GO" id="GO:0005694">
    <property type="term" value="C:chromosome"/>
    <property type="evidence" value="ECO:0007669"/>
    <property type="project" value="TreeGrafter"/>
</dbReference>
<evidence type="ECO:0000256" key="3">
    <source>
        <dbReference type="ARBA" id="ARBA00023235"/>
    </source>
</evidence>
<dbReference type="InterPro" id="IPR014001">
    <property type="entry name" value="Helicase_ATP-bd"/>
</dbReference>
<dbReference type="HOGENOM" id="CLU_702425_0_0_1"/>
<dbReference type="PANTHER" id="PTHR13710">
    <property type="entry name" value="DNA HELICASE RECQ FAMILY MEMBER"/>
    <property type="match status" value="1"/>
</dbReference>
<dbReference type="GO" id="GO:0003677">
    <property type="term" value="F:DNA binding"/>
    <property type="evidence" value="ECO:0007669"/>
    <property type="project" value="UniProtKB-KW"/>
</dbReference>
<dbReference type="GO" id="GO:0043138">
    <property type="term" value="F:3'-5' DNA helicase activity"/>
    <property type="evidence" value="ECO:0007669"/>
    <property type="project" value="UniProtKB-EC"/>
</dbReference>
<sequence>MPWDIPHGRTINDLLREASERAQHTFDLSSVYDWQLEACRAILEKRDCILSAPTGGGKTLAFYLPLLAFYDPTTENASNQPITLIVSPLVELMNQQANDLNEKGIPAVALCGDNLRDKGLTERFGQGEFRVGFISPETVNSPFFNEKVLSCTVFKQLLVAVCYDEGHTILEWGGSFRPDFLASCELLRGRLPVGLPVLVASATLSRPLVQELYTVLKIGERVSLVQFSNARPNISLSVRPMKYPKTFGDLYGLLPELNTLWKAEDIPTTLVYFNTKPEAEKAADFLRMQLPEEIPHSAVAFYTADVGETRKREIIEGLRSGEIHIVMATEALGMVRYLVHFMSQSSDSLPGPEFAQYSTCSAMARTTELCVSDPEGWKSSSGAGGIGRNDIVC</sequence>
<dbReference type="Gene3D" id="3.40.50.300">
    <property type="entry name" value="P-loop containing nucleotide triphosphate hydrolases"/>
    <property type="match status" value="2"/>
</dbReference>
<dbReference type="GO" id="GO:0005524">
    <property type="term" value="F:ATP binding"/>
    <property type="evidence" value="ECO:0007669"/>
    <property type="project" value="InterPro"/>
</dbReference>
<accession>A0A0C9VUX3</accession>
<evidence type="ECO:0000256" key="1">
    <source>
        <dbReference type="ARBA" id="ARBA00005446"/>
    </source>
</evidence>
<proteinExistence type="inferred from homology"/>
<dbReference type="EMBL" id="KN837132">
    <property type="protein sequence ID" value="KIJ42066.1"/>
    <property type="molecule type" value="Genomic_DNA"/>
</dbReference>
<dbReference type="GO" id="GO:0009378">
    <property type="term" value="F:four-way junction helicase activity"/>
    <property type="evidence" value="ECO:0007669"/>
    <property type="project" value="TreeGrafter"/>
</dbReference>
<comment type="catalytic activity">
    <reaction evidence="4">
        <text>Couples ATP hydrolysis with the unwinding of duplex DNA by translocating in the 3'-5' direction.</text>
        <dbReference type="EC" id="5.6.2.4"/>
    </reaction>
</comment>
<evidence type="ECO:0000313" key="8">
    <source>
        <dbReference type="Proteomes" id="UP000054279"/>
    </source>
</evidence>
<protein>
    <recommendedName>
        <fullName evidence="5">DNA 3'-5' helicase</fullName>
        <ecNumber evidence="5">5.6.2.4</ecNumber>
    </recommendedName>
</protein>
<evidence type="ECO:0000256" key="4">
    <source>
        <dbReference type="ARBA" id="ARBA00034617"/>
    </source>
</evidence>
<dbReference type="SMART" id="SM00487">
    <property type="entry name" value="DEXDc"/>
    <property type="match status" value="1"/>
</dbReference>
<evidence type="ECO:0000313" key="7">
    <source>
        <dbReference type="EMBL" id="KIJ42066.1"/>
    </source>
</evidence>
<dbReference type="PROSITE" id="PS51192">
    <property type="entry name" value="HELICASE_ATP_BIND_1"/>
    <property type="match status" value="1"/>
</dbReference>
<feature type="domain" description="Helicase ATP-binding" evidence="6">
    <location>
        <begin position="39"/>
        <end position="222"/>
    </location>
</feature>
<keyword evidence="2" id="KW-0238">DNA-binding</keyword>
<dbReference type="PANTHER" id="PTHR13710:SF105">
    <property type="entry name" value="ATP-DEPENDENT DNA HELICASE Q1"/>
    <property type="match status" value="1"/>
</dbReference>
<dbReference type="SUPFAM" id="SSF52540">
    <property type="entry name" value="P-loop containing nucleoside triphosphate hydrolases"/>
    <property type="match status" value="2"/>
</dbReference>
<dbReference type="InterPro" id="IPR027417">
    <property type="entry name" value="P-loop_NTPase"/>
</dbReference>
<keyword evidence="3" id="KW-0413">Isomerase</keyword>
<reference evidence="7 8" key="1">
    <citation type="submission" date="2014-06" db="EMBL/GenBank/DDBJ databases">
        <title>Evolutionary Origins and Diversification of the Mycorrhizal Mutualists.</title>
        <authorList>
            <consortium name="DOE Joint Genome Institute"/>
            <consortium name="Mycorrhizal Genomics Consortium"/>
            <person name="Kohler A."/>
            <person name="Kuo A."/>
            <person name="Nagy L.G."/>
            <person name="Floudas D."/>
            <person name="Copeland A."/>
            <person name="Barry K.W."/>
            <person name="Cichocki N."/>
            <person name="Veneault-Fourrey C."/>
            <person name="LaButti K."/>
            <person name="Lindquist E.A."/>
            <person name="Lipzen A."/>
            <person name="Lundell T."/>
            <person name="Morin E."/>
            <person name="Murat C."/>
            <person name="Riley R."/>
            <person name="Ohm R."/>
            <person name="Sun H."/>
            <person name="Tunlid A."/>
            <person name="Henrissat B."/>
            <person name="Grigoriev I.V."/>
            <person name="Hibbett D.S."/>
            <person name="Martin F."/>
        </authorList>
    </citation>
    <scope>NUCLEOTIDE SEQUENCE [LARGE SCALE GENOMIC DNA]</scope>
    <source>
        <strain evidence="7 8">SS14</strain>
    </source>
</reference>
<keyword evidence="8" id="KW-1185">Reference proteome</keyword>
<dbReference type="GO" id="GO:0005737">
    <property type="term" value="C:cytoplasm"/>
    <property type="evidence" value="ECO:0007669"/>
    <property type="project" value="TreeGrafter"/>
</dbReference>
<evidence type="ECO:0000256" key="5">
    <source>
        <dbReference type="ARBA" id="ARBA00034808"/>
    </source>
</evidence>
<dbReference type="OrthoDB" id="10261556at2759"/>
<evidence type="ECO:0000256" key="2">
    <source>
        <dbReference type="ARBA" id="ARBA00023125"/>
    </source>
</evidence>
<dbReference type="EC" id="5.6.2.4" evidence="5"/>
<comment type="similarity">
    <text evidence="1">Belongs to the helicase family. RecQ subfamily.</text>
</comment>
<dbReference type="InterPro" id="IPR011545">
    <property type="entry name" value="DEAD/DEAH_box_helicase_dom"/>
</dbReference>
<organism evidence="7 8">
    <name type="scientific">Sphaerobolus stellatus (strain SS14)</name>
    <dbReference type="NCBI Taxonomy" id="990650"/>
    <lineage>
        <taxon>Eukaryota</taxon>
        <taxon>Fungi</taxon>
        <taxon>Dikarya</taxon>
        <taxon>Basidiomycota</taxon>
        <taxon>Agaricomycotina</taxon>
        <taxon>Agaricomycetes</taxon>
        <taxon>Phallomycetidae</taxon>
        <taxon>Geastrales</taxon>
        <taxon>Sphaerobolaceae</taxon>
        <taxon>Sphaerobolus</taxon>
    </lineage>
</organism>
<dbReference type="Proteomes" id="UP000054279">
    <property type="component" value="Unassembled WGS sequence"/>
</dbReference>
<dbReference type="GO" id="GO:0000724">
    <property type="term" value="P:double-strand break repair via homologous recombination"/>
    <property type="evidence" value="ECO:0007669"/>
    <property type="project" value="TreeGrafter"/>
</dbReference>
<dbReference type="AlphaFoldDB" id="A0A0C9VUX3"/>
<gene>
    <name evidence="7" type="ORF">M422DRAFT_171543</name>
</gene>